<dbReference type="GO" id="GO:0020037">
    <property type="term" value="F:heme binding"/>
    <property type="evidence" value="ECO:0007669"/>
    <property type="project" value="InterPro"/>
</dbReference>
<evidence type="ECO:0000259" key="5">
    <source>
        <dbReference type="PROSITE" id="PS51007"/>
    </source>
</evidence>
<dbReference type="Gene3D" id="1.25.10.10">
    <property type="entry name" value="Leucine-rich Repeat Variant"/>
    <property type="match status" value="1"/>
</dbReference>
<dbReference type="EMBL" id="SMJU01000002">
    <property type="protein sequence ID" value="TDB68218.1"/>
    <property type="molecule type" value="Genomic_DNA"/>
</dbReference>
<dbReference type="RefSeq" id="WP_132114972.1">
    <property type="nucleotide sequence ID" value="NZ_SMJU01000002.1"/>
</dbReference>
<dbReference type="NCBIfam" id="TIGR02604">
    <property type="entry name" value="Piru_Ver_Nterm"/>
    <property type="match status" value="1"/>
</dbReference>
<keyword evidence="3 4" id="KW-0408">Iron</keyword>
<dbReference type="InterPro" id="IPR036909">
    <property type="entry name" value="Cyt_c-like_dom_sf"/>
</dbReference>
<dbReference type="GO" id="GO:0009055">
    <property type="term" value="F:electron transfer activity"/>
    <property type="evidence" value="ECO:0007669"/>
    <property type="project" value="InterPro"/>
</dbReference>
<evidence type="ECO:0000256" key="3">
    <source>
        <dbReference type="ARBA" id="ARBA00023004"/>
    </source>
</evidence>
<gene>
    <name evidence="6" type="ORF">EZE20_04665</name>
</gene>
<dbReference type="InterPro" id="IPR011041">
    <property type="entry name" value="Quinoprot_gluc/sorb_DH_b-prop"/>
</dbReference>
<dbReference type="NCBIfam" id="TIGR02603">
    <property type="entry name" value="CxxCH_TIGR02603"/>
    <property type="match status" value="1"/>
</dbReference>
<evidence type="ECO:0000313" key="7">
    <source>
        <dbReference type="Proteomes" id="UP000295706"/>
    </source>
</evidence>
<dbReference type="InterPro" id="IPR011989">
    <property type="entry name" value="ARM-like"/>
</dbReference>
<dbReference type="GO" id="GO:0046872">
    <property type="term" value="F:metal ion binding"/>
    <property type="evidence" value="ECO:0007669"/>
    <property type="project" value="UniProtKB-KW"/>
</dbReference>
<proteinExistence type="predicted"/>
<evidence type="ECO:0000256" key="1">
    <source>
        <dbReference type="ARBA" id="ARBA00022617"/>
    </source>
</evidence>
<dbReference type="AlphaFoldDB" id="A0A4R4KJ29"/>
<keyword evidence="2 4" id="KW-0479">Metal-binding</keyword>
<dbReference type="InterPro" id="IPR055557">
    <property type="entry name" value="DUF7133"/>
</dbReference>
<dbReference type="InterPro" id="IPR009056">
    <property type="entry name" value="Cyt_c-like_dom"/>
</dbReference>
<dbReference type="Gene3D" id="2.120.10.30">
    <property type="entry name" value="TolB, C-terminal domain"/>
    <property type="match status" value="1"/>
</dbReference>
<dbReference type="PANTHER" id="PTHR33546">
    <property type="entry name" value="LARGE, MULTIFUNCTIONAL SECRETED PROTEIN-RELATED"/>
    <property type="match status" value="1"/>
</dbReference>
<dbReference type="PROSITE" id="PS51007">
    <property type="entry name" value="CYTC"/>
    <property type="match status" value="1"/>
</dbReference>
<dbReference type="SUPFAM" id="SSF48371">
    <property type="entry name" value="ARM repeat"/>
    <property type="match status" value="1"/>
</dbReference>
<organism evidence="6 7">
    <name type="scientific">Arundinibacter roseus</name>
    <dbReference type="NCBI Taxonomy" id="2070510"/>
    <lineage>
        <taxon>Bacteria</taxon>
        <taxon>Pseudomonadati</taxon>
        <taxon>Bacteroidota</taxon>
        <taxon>Cytophagia</taxon>
        <taxon>Cytophagales</taxon>
        <taxon>Spirosomataceae</taxon>
        <taxon>Arundinibacter</taxon>
    </lineage>
</organism>
<dbReference type="Pfam" id="PF00034">
    <property type="entry name" value="Cytochrom_C"/>
    <property type="match status" value="1"/>
</dbReference>
<dbReference type="Gene3D" id="1.10.760.10">
    <property type="entry name" value="Cytochrome c-like domain"/>
    <property type="match status" value="1"/>
</dbReference>
<dbReference type="Pfam" id="PF14100">
    <property type="entry name" value="DUF6807"/>
    <property type="match status" value="1"/>
</dbReference>
<dbReference type="InterPro" id="IPR029475">
    <property type="entry name" value="DUF6807"/>
</dbReference>
<dbReference type="Proteomes" id="UP000295706">
    <property type="component" value="Unassembled WGS sequence"/>
</dbReference>
<sequence>MYLRFTTSILTLLFFQLSFSPLFLTNSNKNTSIFKETVLHIQADTATGKLEIFRAGEKTPMLTQIAKADFRPYLHPIVAPDGKGILTEYSPGHHKHQTGLYWGYTRVNGRDYFHNPQGDYWRRVSLTVLEEKGTEVKWQTVYDLLDAEGKAVLTETQTWSMLEKDGKYFLDLEWNGEARVDVTIGKYDYGGLFLRMPWKPGIKGEVMNAARQRNEKAEGQRAMWADVGMQVEGRDDLVHIAIFDHPTNKGYPQHWRVDGQLGLGPVRQRLTDLSIPKGSMDLVRHQLVVYTGELNDVEMTKTWGNYTGNNSTYSTAVLWDLARKEGRDARFLNPEEAVAAMTIKEGFQVNAWAGEPMITQPMAFCWDDRGRLWVAENRDYEDRGKGFSNSGDSRIVILEDTDQDGVADSRKVFMEGIAFPAALAVGFDGVYVGAPPNLLFIPDRNHDDKADLDAIEVKLTGWGIRDRHETLNSLHWGPDGWLYGLQGFATPSKVRKPNGKGRLYSHKDPFPEDILEGEGTEINGGVWRYHPTKEIFEVVAHGFSNPWGIDHDAKGQLFITACVIPHLWHVIPGGIYHRQGGQHFNPYVYNDIKTIADHSHRSAHGGARIYQSDAFPGSEKGKIFMANIHEHAVLSDVLVPKGSGFTSHHGEDFMMANNAQWVGFSMEVGPEGGLYVLDWHDADICGSEVVNRETGRIFRIMPKNSAAKSWPNRYANLSAFSDQELVALQTSPSEWHARRARLLLQARAAKNTLQATTHQALHTLFAKETNPDWRLRAFWALHITKGLTANDLQKALADRDPYVRSWAIQFLCEDRAANPEAFSQFSTLARQDASPVVRLYLASALTRVDEKSRWSIAEGLVTHAEDAQDHNLPKMIWFGIEPLLIKNPARALTLASQSKIPMLSQFIARRLVDAEKTELVVAAISKNQPNQLHLLEGMRDALEGRYDVSPPINWKPVQANLAKQNNKSAEIARELSAHFGDSEAARKQIITLKNKTAPTDQRLKALQNLSARQRPELAAELPSLFQESTLRIEAIRAMASYDREAFGKLLLDKYPTLNAAEKREAIQTLASRPAYGWLLTKALAGKTIAKKDVPPYVANQLRRVVGSGFVEVWGPIDHVAFNQTAYISYKKLLTEKNLSTANPRQGKQIFQNTCGPCHKMYGEGGTLGPDITGSNRTNVDYLLSNILDPGGEIQDDYKMVVVTTRDGRTHVGNVAKETDRQLTLRVVGQEAVILNKTDIQSREVTPASMMPTGLFESLSDTEILNLVAYLRTTEAIR</sequence>
<feature type="domain" description="Cytochrome c" evidence="5">
    <location>
        <begin position="1141"/>
        <end position="1274"/>
    </location>
</feature>
<reference evidence="6 7" key="1">
    <citation type="submission" date="2019-02" db="EMBL/GenBank/DDBJ databases">
        <title>Arundinibacter roseus gen. nov., sp. nov., a new member of the family Cytophagaceae.</title>
        <authorList>
            <person name="Szuroczki S."/>
            <person name="Khayer B."/>
            <person name="Sproer C."/>
            <person name="Toumi M."/>
            <person name="Szabo A."/>
            <person name="Felfoldi T."/>
            <person name="Schumann P."/>
            <person name="Toth E."/>
        </authorList>
    </citation>
    <scope>NUCLEOTIDE SEQUENCE [LARGE SCALE GENOMIC DNA]</scope>
    <source>
        <strain evidence="6 7">DMA-k-7a</strain>
    </source>
</reference>
<name>A0A4R4KJ29_9BACT</name>
<dbReference type="PANTHER" id="PTHR33546:SF1">
    <property type="entry name" value="LARGE, MULTIFUNCTIONAL SECRETED PROTEIN"/>
    <property type="match status" value="1"/>
</dbReference>
<dbReference type="InterPro" id="IPR016024">
    <property type="entry name" value="ARM-type_fold"/>
</dbReference>
<evidence type="ECO:0000313" key="6">
    <source>
        <dbReference type="EMBL" id="TDB68218.1"/>
    </source>
</evidence>
<protein>
    <submittedName>
        <fullName evidence="6">C-type cytochrome</fullName>
    </submittedName>
</protein>
<dbReference type="InterPro" id="IPR011042">
    <property type="entry name" value="6-blade_b-propeller_TolB-like"/>
</dbReference>
<dbReference type="SUPFAM" id="SSF46626">
    <property type="entry name" value="Cytochrome c"/>
    <property type="match status" value="1"/>
</dbReference>
<dbReference type="InterPro" id="IPR013428">
    <property type="entry name" value="Membrane-bound_put_N"/>
</dbReference>
<dbReference type="OrthoDB" id="9808161at2"/>
<keyword evidence="7" id="KW-1185">Reference proteome</keyword>
<dbReference type="Pfam" id="PF23500">
    <property type="entry name" value="DUF7133"/>
    <property type="match status" value="1"/>
</dbReference>
<comment type="caution">
    <text evidence="6">The sequence shown here is derived from an EMBL/GenBank/DDBJ whole genome shotgun (WGS) entry which is preliminary data.</text>
</comment>
<accession>A0A4R4KJ29</accession>
<evidence type="ECO:0000256" key="4">
    <source>
        <dbReference type="PROSITE-ProRule" id="PRU00433"/>
    </source>
</evidence>
<keyword evidence="1 4" id="KW-0349">Heme</keyword>
<dbReference type="InterPro" id="IPR013427">
    <property type="entry name" value="Haem-bd_dom_put"/>
</dbReference>
<evidence type="ECO:0000256" key="2">
    <source>
        <dbReference type="ARBA" id="ARBA00022723"/>
    </source>
</evidence>
<dbReference type="SUPFAM" id="SSF50952">
    <property type="entry name" value="Soluble quinoprotein glucose dehydrogenase"/>
    <property type="match status" value="1"/>
</dbReference>